<dbReference type="WBParaSite" id="PS1159_v2.g13951.t1">
    <property type="protein sequence ID" value="PS1159_v2.g13951.t1"/>
    <property type="gene ID" value="PS1159_v2.g13951"/>
</dbReference>
<proteinExistence type="predicted"/>
<name>A0AC35F577_9BILA</name>
<organism evidence="1 2">
    <name type="scientific">Panagrolaimus sp. PS1159</name>
    <dbReference type="NCBI Taxonomy" id="55785"/>
    <lineage>
        <taxon>Eukaryota</taxon>
        <taxon>Metazoa</taxon>
        <taxon>Ecdysozoa</taxon>
        <taxon>Nematoda</taxon>
        <taxon>Chromadorea</taxon>
        <taxon>Rhabditida</taxon>
        <taxon>Tylenchina</taxon>
        <taxon>Panagrolaimomorpha</taxon>
        <taxon>Panagrolaimoidea</taxon>
        <taxon>Panagrolaimidae</taxon>
        <taxon>Panagrolaimus</taxon>
    </lineage>
</organism>
<sequence>MVGCQLGILCLLSIFIITVRSKDDNYPTTSLITYPENTVWSFINTFPKSRASEKCESSLNKVETYLTDKSTLKAQRDFFHQSFTTGDASQFISRDQDRWIFRAFKCIKSAGETSYSASQYPLHYCFALNDKDFGTAYGACIPSTCENDRFELLKHWQNISSSNKDHQDLPYEGCVKSRHSKQWYEQFIPMMDFGFDMILYLIVGLATVLHWKRGDKAKDMPTQLLLSFSLKKNIRKLTQMPKDPQSTITCMFGLRFLSLVWTLVGHSFIFVQAYLENVDDYKDDLVDNFWNQWITNFTLSVDVFLTLSGCLTAFSWFKKWQKNTTEQEPTWTSWGYWLRFYRHRLVRLWPAYIYTLLTVTSRISVTHFHPMWPPTDPAVQCPKHWWENLFFINSLMENRCMPWTWYIGTEFIFYVLSPIFLLTLRRNPTVGLLISGIVISASSAANGWGMWYYNFPPTQFLWKQPAMFNADYIKHHILMYIKPQYRIGPYIVGLLLGYYLAGFQAQTQKKQRSLKFIFTGWTIASLSGFWALYGLYPSLQAWDWPIYHYFYGATHRLVFSLALSWLIYACHTGIGGFVNTLLSHRYLLPLSTLSYSVYLFHMIPVVFTYLLAPFPMIFGTKWRMIAHCVIQLAISYFFGTICTMVAELPALNIERIFLTRNVKKASLKPLSTQNANDEVQTQLKPNNETPSGTVSPVMGSSPPAAS</sequence>
<protein>
    <submittedName>
        <fullName evidence="2">Acyltransferase 3 domain-containing protein</fullName>
    </submittedName>
</protein>
<evidence type="ECO:0000313" key="2">
    <source>
        <dbReference type="WBParaSite" id="PS1159_v2.g13951.t1"/>
    </source>
</evidence>
<dbReference type="Proteomes" id="UP000887580">
    <property type="component" value="Unplaced"/>
</dbReference>
<reference evidence="2" key="1">
    <citation type="submission" date="2022-11" db="UniProtKB">
        <authorList>
            <consortium name="WormBaseParasite"/>
        </authorList>
    </citation>
    <scope>IDENTIFICATION</scope>
</reference>
<accession>A0AC35F577</accession>
<evidence type="ECO:0000313" key="1">
    <source>
        <dbReference type="Proteomes" id="UP000887580"/>
    </source>
</evidence>